<feature type="transmembrane region" description="Helical" evidence="2">
    <location>
        <begin position="187"/>
        <end position="209"/>
    </location>
</feature>
<dbReference type="OrthoDB" id="9812260at2"/>
<keyword evidence="2" id="KW-0812">Transmembrane</keyword>
<evidence type="ECO:0000256" key="1">
    <source>
        <dbReference type="ARBA" id="ARBA00012528"/>
    </source>
</evidence>
<dbReference type="InterPro" id="IPR043128">
    <property type="entry name" value="Rev_trsase/Diguanyl_cyclase"/>
</dbReference>
<dbReference type="SUPFAM" id="SSF55073">
    <property type="entry name" value="Nucleotide cyclase"/>
    <property type="match status" value="1"/>
</dbReference>
<accession>A0A0D5LNH2</accession>
<protein>
    <recommendedName>
        <fullName evidence="1">diguanylate cyclase</fullName>
        <ecNumber evidence="1">2.7.7.65</ecNumber>
    </recommendedName>
</protein>
<evidence type="ECO:0000313" key="4">
    <source>
        <dbReference type="EMBL" id="AJY45686.1"/>
    </source>
</evidence>
<proteinExistence type="predicted"/>
<dbReference type="InterPro" id="IPR050469">
    <property type="entry name" value="Diguanylate_Cyclase"/>
</dbReference>
<dbReference type="Gene3D" id="3.30.70.270">
    <property type="match status" value="1"/>
</dbReference>
<dbReference type="KEGG" id="mey:TM49_08335"/>
<dbReference type="HOGENOM" id="CLU_000445_11_1_5"/>
<evidence type="ECO:0000313" key="5">
    <source>
        <dbReference type="Proteomes" id="UP000032611"/>
    </source>
</evidence>
<dbReference type="Pfam" id="PF00990">
    <property type="entry name" value="GGDEF"/>
    <property type="match status" value="1"/>
</dbReference>
<keyword evidence="5" id="KW-1185">Reference proteome</keyword>
<organism evidence="4 5">
    <name type="scientific">Martelella endophytica</name>
    <dbReference type="NCBI Taxonomy" id="1486262"/>
    <lineage>
        <taxon>Bacteria</taxon>
        <taxon>Pseudomonadati</taxon>
        <taxon>Pseudomonadota</taxon>
        <taxon>Alphaproteobacteria</taxon>
        <taxon>Hyphomicrobiales</taxon>
        <taxon>Aurantimonadaceae</taxon>
        <taxon>Martelella</taxon>
    </lineage>
</organism>
<dbReference type="CDD" id="cd01949">
    <property type="entry name" value="GGDEF"/>
    <property type="match status" value="1"/>
</dbReference>
<evidence type="ECO:0000256" key="2">
    <source>
        <dbReference type="SAM" id="Phobius"/>
    </source>
</evidence>
<dbReference type="NCBIfam" id="TIGR00254">
    <property type="entry name" value="GGDEF"/>
    <property type="match status" value="1"/>
</dbReference>
<feature type="transmembrane region" description="Helical" evidence="2">
    <location>
        <begin position="37"/>
        <end position="57"/>
    </location>
</feature>
<dbReference type="PANTHER" id="PTHR45138">
    <property type="entry name" value="REGULATORY COMPONENTS OF SENSORY TRANSDUCTION SYSTEM"/>
    <property type="match status" value="1"/>
</dbReference>
<keyword evidence="2" id="KW-1133">Transmembrane helix</keyword>
<feature type="transmembrane region" description="Helical" evidence="2">
    <location>
        <begin position="121"/>
        <end position="139"/>
    </location>
</feature>
<dbReference type="PANTHER" id="PTHR45138:SF24">
    <property type="entry name" value="DIGUANYLATE CYCLASE DGCC-RELATED"/>
    <property type="match status" value="1"/>
</dbReference>
<dbReference type="SMART" id="SM00267">
    <property type="entry name" value="GGDEF"/>
    <property type="match status" value="1"/>
</dbReference>
<dbReference type="InterPro" id="IPR029787">
    <property type="entry name" value="Nucleotide_cyclase"/>
</dbReference>
<dbReference type="RefSeq" id="WP_045680480.1">
    <property type="nucleotide sequence ID" value="NZ_CP010803.1"/>
</dbReference>
<feature type="transmembrane region" description="Helical" evidence="2">
    <location>
        <begin position="97"/>
        <end position="115"/>
    </location>
</feature>
<dbReference type="GO" id="GO:1902201">
    <property type="term" value="P:negative regulation of bacterial-type flagellum-dependent cell motility"/>
    <property type="evidence" value="ECO:0007669"/>
    <property type="project" value="TreeGrafter"/>
</dbReference>
<dbReference type="EC" id="2.7.7.65" evidence="1"/>
<dbReference type="GO" id="GO:0043709">
    <property type="term" value="P:cell adhesion involved in single-species biofilm formation"/>
    <property type="evidence" value="ECO:0007669"/>
    <property type="project" value="TreeGrafter"/>
</dbReference>
<dbReference type="GO" id="GO:0005886">
    <property type="term" value="C:plasma membrane"/>
    <property type="evidence" value="ECO:0007669"/>
    <property type="project" value="TreeGrafter"/>
</dbReference>
<reference evidence="4 5" key="1">
    <citation type="journal article" date="2015" name="Genome Announc.">
        <title>Complete genome sequence of Martelella endophytica YC6887, which has antifungal activity associated with a halophyte.</title>
        <authorList>
            <person name="Khan A."/>
            <person name="Khan H."/>
            <person name="Chung E.J."/>
            <person name="Hossain M.T."/>
            <person name="Chung Y.R."/>
        </authorList>
    </citation>
    <scope>NUCLEOTIDE SEQUENCE [LARGE SCALE GENOMIC DNA]</scope>
    <source>
        <strain evidence="4">YC6887</strain>
    </source>
</reference>
<sequence length="421" mass="45247">MLPLLDLNTLHMVELAAALLSCVIWASTGFRGRSVPLARYLLAASLLLSFGAAVSVFQSSYGGGWMSVVAEASVLLGLSLILIGIRAFFALPTDRRLLLVLMAFALAVLAFYRERWLLREAIYLEALALIMLALLAVLLPRRALGPGTGLAAASAIVFVIAALFGAATSAMLGLSAHPSPALMPMHLYARLLMFSASLLLLFGIAVMMIEGRLADAEAEARQDDLTGISNRRHFMHQLQATHALASAEQGVYSIMIIDIDRFKRWNDGYGHATGDSALKHFTSIAVGELEPSDLLARTGGDEFCLLMRDRNEASAIGLAKRLSEALRGEVFRIGEREIALTVSIGIACYTPGMEDDENAILVNADIALYAAKNAGRDRYEVFDAETMAGGGGTSHKPRFRASDRPLALPAVSPEGLAEHHP</sequence>
<dbReference type="PATRIC" id="fig|1486262.3.peg.1724"/>
<gene>
    <name evidence="4" type="ORF">TM49_08335</name>
</gene>
<feature type="transmembrane region" description="Helical" evidence="2">
    <location>
        <begin position="12"/>
        <end position="30"/>
    </location>
</feature>
<dbReference type="Proteomes" id="UP000032611">
    <property type="component" value="Chromosome"/>
</dbReference>
<feature type="domain" description="GGDEF" evidence="3">
    <location>
        <begin position="250"/>
        <end position="384"/>
    </location>
</feature>
<dbReference type="AlphaFoldDB" id="A0A0D5LNH2"/>
<dbReference type="PROSITE" id="PS50887">
    <property type="entry name" value="GGDEF"/>
    <property type="match status" value="1"/>
</dbReference>
<dbReference type="EMBL" id="CP010803">
    <property type="protein sequence ID" value="AJY45686.1"/>
    <property type="molecule type" value="Genomic_DNA"/>
</dbReference>
<dbReference type="FunFam" id="3.30.70.270:FF:000001">
    <property type="entry name" value="Diguanylate cyclase domain protein"/>
    <property type="match status" value="1"/>
</dbReference>
<evidence type="ECO:0000259" key="3">
    <source>
        <dbReference type="PROSITE" id="PS50887"/>
    </source>
</evidence>
<feature type="transmembrane region" description="Helical" evidence="2">
    <location>
        <begin position="151"/>
        <end position="175"/>
    </location>
</feature>
<feature type="transmembrane region" description="Helical" evidence="2">
    <location>
        <begin position="63"/>
        <end position="85"/>
    </location>
</feature>
<keyword evidence="2" id="KW-0472">Membrane</keyword>
<dbReference type="STRING" id="1486262.TM49_08335"/>
<dbReference type="InterPro" id="IPR000160">
    <property type="entry name" value="GGDEF_dom"/>
</dbReference>
<name>A0A0D5LNH2_MAREN</name>
<dbReference type="GO" id="GO:0052621">
    <property type="term" value="F:diguanylate cyclase activity"/>
    <property type="evidence" value="ECO:0007669"/>
    <property type="project" value="UniProtKB-EC"/>
</dbReference>